<dbReference type="Pfam" id="PF05872">
    <property type="entry name" value="HerA_C"/>
    <property type="match status" value="1"/>
</dbReference>
<evidence type="ECO:0000256" key="1">
    <source>
        <dbReference type="SAM" id="Phobius"/>
    </source>
</evidence>
<dbReference type="PANTHER" id="PTHR30121:SF6">
    <property type="entry name" value="SLR6007 PROTEIN"/>
    <property type="match status" value="1"/>
</dbReference>
<feature type="transmembrane region" description="Helical" evidence="1">
    <location>
        <begin position="478"/>
        <end position="500"/>
    </location>
</feature>
<feature type="domain" description="Helicase HerA-like C-terminal" evidence="2">
    <location>
        <begin position="31"/>
        <end position="416"/>
    </location>
</feature>
<protein>
    <submittedName>
        <fullName evidence="3">DUF853 family protein</fullName>
    </submittedName>
</protein>
<accession>A0A8T4LGN7</accession>
<keyword evidence="1" id="KW-0812">Transmembrane</keyword>
<dbReference type="Gene3D" id="3.40.50.300">
    <property type="entry name" value="P-loop containing nucleotide triphosphate hydrolases"/>
    <property type="match status" value="2"/>
</dbReference>
<keyword evidence="1" id="KW-1133">Transmembrane helix</keyword>
<dbReference type="InterPro" id="IPR027417">
    <property type="entry name" value="P-loop_NTPase"/>
</dbReference>
<reference evidence="3" key="2">
    <citation type="submission" date="2021-05" db="EMBL/GenBank/DDBJ databases">
        <title>Protein family content uncovers lineage relationships and bacterial pathway maintenance mechanisms in DPANN archaea.</title>
        <authorList>
            <person name="Castelle C.J."/>
            <person name="Meheust R."/>
            <person name="Jaffe A.L."/>
            <person name="Seitz K."/>
            <person name="Gong X."/>
            <person name="Baker B.J."/>
            <person name="Banfield J.F."/>
        </authorList>
    </citation>
    <scope>NUCLEOTIDE SEQUENCE</scope>
    <source>
        <strain evidence="3">RIFCSPLOWO2_01_FULL_AR10_48_17</strain>
    </source>
</reference>
<proteinExistence type="predicted"/>
<dbReference type="InterPro" id="IPR051162">
    <property type="entry name" value="T4SS_component"/>
</dbReference>
<name>A0A8T4LGN7_9ARCH</name>
<organism evidence="3 4">
    <name type="scientific">Candidatus Iainarchaeum sp</name>
    <dbReference type="NCBI Taxonomy" id="3101447"/>
    <lineage>
        <taxon>Archaea</taxon>
        <taxon>Candidatus Iainarchaeota</taxon>
        <taxon>Candidatus Iainarchaeia</taxon>
        <taxon>Candidatus Iainarchaeales</taxon>
        <taxon>Candidatus Iainarchaeaceae</taxon>
        <taxon>Candidatus Iainarchaeum</taxon>
    </lineage>
</organism>
<gene>
    <name evidence="3" type="ORF">J4215_05785</name>
</gene>
<dbReference type="AlphaFoldDB" id="A0A8T4LGN7"/>
<keyword evidence="1" id="KW-0472">Membrane</keyword>
<dbReference type="PANTHER" id="PTHR30121">
    <property type="entry name" value="UNCHARACTERIZED PROTEIN YJGR-RELATED"/>
    <property type="match status" value="1"/>
</dbReference>
<comment type="caution">
    <text evidence="3">The sequence shown here is derived from an EMBL/GenBank/DDBJ whole genome shotgun (WGS) entry which is preliminary data.</text>
</comment>
<dbReference type="Proteomes" id="UP000675968">
    <property type="component" value="Unassembled WGS sequence"/>
</dbReference>
<sequence>MTEFLDFFNKNYGFSKVPGIALGRPQFQSVETDVSVILPLSSLNKHGLIAGSTGTGKSRALQLMAEVLASQGVSVFLSDVKGDVSGFAAPNDAEKVRERSEQLKIDFSPKTFSTNYWSLSNRFIPLRLNLSDVSPVLISKLLQLNPTQESHLSMIFIFAKEKQIIINDFSDLLEVSEFLKENPRESSGISPQSIDVILRKISVLLNEGIDSLFGEPALETADLLRPATINVLNLSDVRKHADMLSIVMSFVLYKLFNELHDIGDTQKPKAVFFIDEAHYLFENANPSLVQLLVTILRQIRSKGIGVVFVTQNPNDIDDKILGLLGTKIQFAMRVFAADDVKDLKAIAGAFPKSDFYALSDELKTLAVGTGFVSALNPKGELLSPVKTVFFPPQSFMDVLPDETLLSATDTALVSKYSAKRPKTENATDRLSLSNLAKIKPRGLSLWEVEQKIKMDREKQNPPAYVTVPRTVSKLSKSLLPILLVLLVILLILALAALIAMGKIRIG</sequence>
<dbReference type="SUPFAM" id="SSF52540">
    <property type="entry name" value="P-loop containing nucleoside triphosphate hydrolases"/>
    <property type="match status" value="1"/>
</dbReference>
<evidence type="ECO:0000313" key="4">
    <source>
        <dbReference type="Proteomes" id="UP000675968"/>
    </source>
</evidence>
<evidence type="ECO:0000259" key="2">
    <source>
        <dbReference type="Pfam" id="PF05872"/>
    </source>
</evidence>
<evidence type="ECO:0000313" key="3">
    <source>
        <dbReference type="EMBL" id="MBS3062066.1"/>
    </source>
</evidence>
<dbReference type="CDD" id="cd01127">
    <property type="entry name" value="TrwB_TraG_TraD_VirD4"/>
    <property type="match status" value="1"/>
</dbReference>
<dbReference type="InterPro" id="IPR033186">
    <property type="entry name" value="HerA_C"/>
</dbReference>
<reference evidence="3" key="1">
    <citation type="submission" date="2021-03" db="EMBL/GenBank/DDBJ databases">
        <authorList>
            <person name="Jaffe A."/>
        </authorList>
    </citation>
    <scope>NUCLEOTIDE SEQUENCE</scope>
    <source>
        <strain evidence="3">RIFCSPLOWO2_01_FULL_AR10_48_17</strain>
    </source>
</reference>
<dbReference type="EMBL" id="JAGVWC010000012">
    <property type="protein sequence ID" value="MBS3062066.1"/>
    <property type="molecule type" value="Genomic_DNA"/>
</dbReference>